<dbReference type="GO" id="GO:0008270">
    <property type="term" value="F:zinc ion binding"/>
    <property type="evidence" value="ECO:0007669"/>
    <property type="project" value="UniProtKB-KW"/>
</dbReference>
<comment type="caution">
    <text evidence="8">Lacks conserved residue(s) required for the propagation of feature annotation.</text>
</comment>
<evidence type="ECO:0000256" key="4">
    <source>
        <dbReference type="ARBA" id="ARBA00022801"/>
    </source>
</evidence>
<keyword evidence="6 8" id="KW-0234">DNA repair</keyword>
<dbReference type="PANTHER" id="PTHR20208:SF10">
    <property type="entry name" value="STRUCTURE-SPECIFIC ENDONUCLEASE SUBUNIT SLX1"/>
    <property type="match status" value="1"/>
</dbReference>
<keyword evidence="1 8" id="KW-0540">Nuclease</keyword>
<evidence type="ECO:0000259" key="10">
    <source>
        <dbReference type="PROSITE" id="PS50089"/>
    </source>
</evidence>
<dbReference type="SUPFAM" id="SSF57850">
    <property type="entry name" value="RING/U-box"/>
    <property type="match status" value="1"/>
</dbReference>
<dbReference type="GO" id="GO:0008821">
    <property type="term" value="F:crossover junction DNA endonuclease activity"/>
    <property type="evidence" value="ECO:0007669"/>
    <property type="project" value="TreeGrafter"/>
</dbReference>
<evidence type="ECO:0000313" key="13">
    <source>
        <dbReference type="Proteomes" id="UP000011958"/>
    </source>
</evidence>
<dbReference type="HAMAP" id="MF_03100">
    <property type="entry name" value="Endonuc_su_Slx1"/>
    <property type="match status" value="1"/>
</dbReference>
<dbReference type="AlphaFoldDB" id="M7P8R7"/>
<sequence length="330" mass="38751">MHFFPPFYGCYLLKSETTKRTYIGSTSNPFNRLRQHNGEIVSGAQKTVKGRPWNIICLVYGFPSVVSALQFEWAWQNPYKTIKIQKEEKNRLQTDLNHNCDEEVKFPKQGSYVSIKRRLFILYNMLTMNAWKRWPLKIRIFDERAKKLWETLDDTINTKIMPCMTLEYDIILDSTKRKKKININNSSNIENNDLLNPEEMGNKGYHALKKINIIIDEMSQIAFRIFEKIKEKNNNICIICRNICEFPELDSDDAALIYSQLIICPIEDCLHVFHLLCLAKSIQTSETENDVLISRYNCPSCQKSIIWGDCIRLQYCILRKINANLEEIEI</sequence>
<dbReference type="InterPro" id="IPR048749">
    <property type="entry name" value="SLX1_C"/>
</dbReference>
<keyword evidence="9" id="KW-0479">Metal-binding</keyword>
<dbReference type="InterPro" id="IPR035901">
    <property type="entry name" value="GIY-YIG_endonuc_sf"/>
</dbReference>
<dbReference type="Gene3D" id="3.30.40.10">
    <property type="entry name" value="Zinc/RING finger domain, C3HC4 (zinc finger)"/>
    <property type="match status" value="1"/>
</dbReference>
<gene>
    <name evidence="12" type="ORF">PNEG_01506</name>
</gene>
<keyword evidence="2 8" id="KW-0255">Endonuclease</keyword>
<accession>M7P8R7</accession>
<comment type="similarity">
    <text evidence="8">Belongs to the SLX1 family.</text>
</comment>
<organism evidence="12 13">
    <name type="scientific">Pneumocystis murina (strain B123)</name>
    <name type="common">Mouse pneumocystis pneumonia agent</name>
    <name type="synonym">Pneumocystis carinii f. sp. muris</name>
    <dbReference type="NCBI Taxonomy" id="1069680"/>
    <lineage>
        <taxon>Eukaryota</taxon>
        <taxon>Fungi</taxon>
        <taxon>Dikarya</taxon>
        <taxon>Ascomycota</taxon>
        <taxon>Taphrinomycotina</taxon>
        <taxon>Pneumocystomycetes</taxon>
        <taxon>Pneumocystaceae</taxon>
        <taxon>Pneumocystis</taxon>
    </lineage>
</organism>
<protein>
    <submittedName>
        <fullName evidence="12">Uncharacterized protein</fullName>
    </submittedName>
</protein>
<dbReference type="eggNOG" id="KOG3005">
    <property type="taxonomic scope" value="Eukaryota"/>
</dbReference>
<dbReference type="InterPro" id="IPR013083">
    <property type="entry name" value="Znf_RING/FYVE/PHD"/>
</dbReference>
<dbReference type="GO" id="GO:0033557">
    <property type="term" value="C:Slx1-Slx4 complex"/>
    <property type="evidence" value="ECO:0007669"/>
    <property type="project" value="UniProtKB-UniRule"/>
</dbReference>
<dbReference type="HOGENOM" id="CLU_030739_1_1_1"/>
<dbReference type="GO" id="GO:0000724">
    <property type="term" value="P:double-strand break repair via homologous recombination"/>
    <property type="evidence" value="ECO:0007669"/>
    <property type="project" value="TreeGrafter"/>
</dbReference>
<reference evidence="13" key="1">
    <citation type="journal article" date="2016" name="Nat. Commun.">
        <title>Genome analysis of three Pneumocystis species reveals adaptation mechanisms to life exclusively in mammalian hosts.</title>
        <authorList>
            <person name="Ma L."/>
            <person name="Chen Z."/>
            <person name="Huang D.W."/>
            <person name="Kutty G."/>
            <person name="Ishihara M."/>
            <person name="Wang H."/>
            <person name="Abouelleil A."/>
            <person name="Bishop L."/>
            <person name="Davey E."/>
            <person name="Deng R."/>
            <person name="Deng X."/>
            <person name="Fan L."/>
            <person name="Fantoni G."/>
            <person name="Fitzgerald M."/>
            <person name="Gogineni E."/>
            <person name="Goldberg J.M."/>
            <person name="Handley G."/>
            <person name="Hu X."/>
            <person name="Huber C."/>
            <person name="Jiao X."/>
            <person name="Jones K."/>
            <person name="Levin J.Z."/>
            <person name="Liu Y."/>
            <person name="Macdonald P."/>
            <person name="Melnikov A."/>
            <person name="Raley C."/>
            <person name="Sassi M."/>
            <person name="Sherman B.T."/>
            <person name="Song X."/>
            <person name="Sykes S."/>
            <person name="Tran B."/>
            <person name="Walsh L."/>
            <person name="Xia Y."/>
            <person name="Yang J."/>
            <person name="Young S."/>
            <person name="Zeng Q."/>
            <person name="Zheng X."/>
            <person name="Stephens R."/>
            <person name="Nusbaum C."/>
            <person name="Birren B.W."/>
            <person name="Azadi P."/>
            <person name="Lempicki R.A."/>
            <person name="Cuomo C.A."/>
            <person name="Kovacs J.A."/>
        </authorList>
    </citation>
    <scope>NUCLEOTIDE SEQUENCE [LARGE SCALE GENOMIC DNA]</scope>
    <source>
        <strain evidence="13">B123</strain>
    </source>
</reference>
<dbReference type="Gene3D" id="3.40.1440.10">
    <property type="entry name" value="GIY-YIG endonuclease"/>
    <property type="match status" value="1"/>
</dbReference>
<proteinExistence type="inferred from homology"/>
<keyword evidence="5 8" id="KW-0233">DNA recombination</keyword>
<dbReference type="PANTHER" id="PTHR20208">
    <property type="entry name" value="STRUCTURE-SPECIFIC ENDONUCLEASE SUBUNIT SLX1"/>
    <property type="match status" value="1"/>
</dbReference>
<comment type="cofactor">
    <cofactor evidence="8">
        <name>a divalent metal cation</name>
        <dbReference type="ChEBI" id="CHEBI:60240"/>
    </cofactor>
</comment>
<evidence type="ECO:0000256" key="9">
    <source>
        <dbReference type="PROSITE-ProRule" id="PRU00175"/>
    </source>
</evidence>
<evidence type="ECO:0000256" key="2">
    <source>
        <dbReference type="ARBA" id="ARBA00022759"/>
    </source>
</evidence>
<evidence type="ECO:0000259" key="11">
    <source>
        <dbReference type="PROSITE" id="PS50164"/>
    </source>
</evidence>
<keyword evidence="9" id="KW-0863">Zinc-finger</keyword>
<dbReference type="InterPro" id="IPR001841">
    <property type="entry name" value="Znf_RING"/>
</dbReference>
<evidence type="ECO:0000256" key="7">
    <source>
        <dbReference type="ARBA" id="ARBA00023242"/>
    </source>
</evidence>
<keyword evidence="4 8" id="KW-0378">Hydrolase</keyword>
<keyword evidence="3 8" id="KW-0227">DNA damage</keyword>
<dbReference type="Pfam" id="PF01541">
    <property type="entry name" value="GIY-YIG"/>
    <property type="match status" value="1"/>
</dbReference>
<feature type="domain" description="RING-type" evidence="10">
    <location>
        <begin position="237"/>
        <end position="302"/>
    </location>
</feature>
<dbReference type="SMART" id="SM00465">
    <property type="entry name" value="GIYc"/>
    <property type="match status" value="1"/>
</dbReference>
<dbReference type="InterPro" id="IPR027520">
    <property type="entry name" value="Slx1"/>
</dbReference>
<keyword evidence="13" id="KW-1185">Reference proteome</keyword>
<evidence type="ECO:0000256" key="3">
    <source>
        <dbReference type="ARBA" id="ARBA00022763"/>
    </source>
</evidence>
<dbReference type="Proteomes" id="UP000011958">
    <property type="component" value="Unassembled WGS sequence"/>
</dbReference>
<comment type="caution">
    <text evidence="12">The sequence shown here is derived from an EMBL/GenBank/DDBJ whole genome shotgun (WGS) entry which is preliminary data.</text>
</comment>
<dbReference type="InterPro" id="IPR000305">
    <property type="entry name" value="GIY-YIG_endonuc"/>
</dbReference>
<keyword evidence="7 8" id="KW-0539">Nucleus</keyword>
<evidence type="ECO:0000256" key="6">
    <source>
        <dbReference type="ARBA" id="ARBA00023204"/>
    </source>
</evidence>
<name>M7P8R7_PNEMU</name>
<dbReference type="GO" id="GO:0017108">
    <property type="term" value="F:5'-flap endonuclease activity"/>
    <property type="evidence" value="ECO:0007669"/>
    <property type="project" value="InterPro"/>
</dbReference>
<dbReference type="PROSITE" id="PS50164">
    <property type="entry name" value="GIY_YIG"/>
    <property type="match status" value="1"/>
</dbReference>
<dbReference type="OMA" id="CASHIVC"/>
<dbReference type="PROSITE" id="PS50089">
    <property type="entry name" value="ZF_RING_2"/>
    <property type="match status" value="1"/>
</dbReference>
<evidence type="ECO:0000256" key="8">
    <source>
        <dbReference type="HAMAP-Rule" id="MF_03100"/>
    </source>
</evidence>
<dbReference type="InterPro" id="IPR050381">
    <property type="entry name" value="SLX1_endonuclease"/>
</dbReference>
<dbReference type="VEuPathDB" id="FungiDB:PNEG_01506"/>
<dbReference type="OrthoDB" id="24645at2759"/>
<dbReference type="SUPFAM" id="SSF82771">
    <property type="entry name" value="GIY-YIG endonuclease"/>
    <property type="match status" value="1"/>
</dbReference>
<comment type="subunit">
    <text evidence="8">Forms a heterodimer with SLX4.</text>
</comment>
<dbReference type="CDD" id="cd10455">
    <property type="entry name" value="GIY-YIG_SLX1"/>
    <property type="match status" value="1"/>
</dbReference>
<evidence type="ECO:0000256" key="5">
    <source>
        <dbReference type="ARBA" id="ARBA00023172"/>
    </source>
</evidence>
<evidence type="ECO:0000313" key="12">
    <source>
        <dbReference type="EMBL" id="EMR10235.1"/>
    </source>
</evidence>
<keyword evidence="9" id="KW-0862">Zinc</keyword>
<dbReference type="Pfam" id="PF21202">
    <property type="entry name" value="SLX1_C"/>
    <property type="match status" value="1"/>
</dbReference>
<dbReference type="RefSeq" id="XP_007873445.1">
    <property type="nucleotide sequence ID" value="XM_007875254.2"/>
</dbReference>
<feature type="domain" description="GIY-YIG" evidence="11">
    <location>
        <begin position="6"/>
        <end position="85"/>
    </location>
</feature>
<evidence type="ECO:0000256" key="1">
    <source>
        <dbReference type="ARBA" id="ARBA00022722"/>
    </source>
</evidence>
<comment type="subcellular location">
    <subcellularLocation>
        <location evidence="8">Nucleus</location>
    </subcellularLocation>
</comment>
<comment type="function">
    <text evidence="8">Catalytic subunit of the SLX1-SLX4 structure-specific endonuclease that resolves DNA secondary structures generated during DNA repair and recombination. Has endonuclease activity towards branched DNA substrates, introducing single-strand cuts in duplex DNA close to junctions with ss-DNA.</text>
</comment>
<dbReference type="STRING" id="1069680.M7P8R7"/>
<dbReference type="GeneID" id="19895201"/>
<dbReference type="EMBL" id="AFWA02000004">
    <property type="protein sequence ID" value="EMR10235.1"/>
    <property type="molecule type" value="Genomic_DNA"/>
</dbReference>